<dbReference type="GO" id="GO:0006633">
    <property type="term" value="P:fatty acid biosynthetic process"/>
    <property type="evidence" value="ECO:0007669"/>
    <property type="project" value="InterPro"/>
</dbReference>
<feature type="compositionally biased region" description="Pro residues" evidence="10">
    <location>
        <begin position="2522"/>
        <end position="2531"/>
    </location>
</feature>
<dbReference type="GO" id="GO:0031177">
    <property type="term" value="F:phosphopantetheine binding"/>
    <property type="evidence" value="ECO:0007669"/>
    <property type="project" value="InterPro"/>
</dbReference>
<evidence type="ECO:0000256" key="9">
    <source>
        <dbReference type="PROSITE-ProRule" id="PRU01363"/>
    </source>
</evidence>
<dbReference type="SUPFAM" id="SSF53335">
    <property type="entry name" value="S-adenosyl-L-methionine-dependent methyltransferases"/>
    <property type="match status" value="1"/>
</dbReference>
<dbReference type="SMART" id="SM00823">
    <property type="entry name" value="PKS_PP"/>
    <property type="match status" value="1"/>
</dbReference>
<dbReference type="InterPro" id="IPR011032">
    <property type="entry name" value="GroES-like_sf"/>
</dbReference>
<dbReference type="PANTHER" id="PTHR43775:SF37">
    <property type="entry name" value="SI:DKEY-61P9.11"/>
    <property type="match status" value="1"/>
</dbReference>
<dbReference type="Pfam" id="PF00107">
    <property type="entry name" value="ADH_zinc_N"/>
    <property type="match status" value="1"/>
</dbReference>
<evidence type="ECO:0000256" key="2">
    <source>
        <dbReference type="ARBA" id="ARBA00022450"/>
    </source>
</evidence>
<evidence type="ECO:0000313" key="14">
    <source>
        <dbReference type="EMBL" id="TJZ44511.1"/>
    </source>
</evidence>
<dbReference type="InterPro" id="IPR049552">
    <property type="entry name" value="PKS_DH_N"/>
</dbReference>
<dbReference type="SUPFAM" id="SSF47336">
    <property type="entry name" value="ACP-like"/>
    <property type="match status" value="1"/>
</dbReference>
<keyword evidence="6" id="KW-0045">Antibiotic biosynthesis</keyword>
<dbReference type="PANTHER" id="PTHR43775">
    <property type="entry name" value="FATTY ACID SYNTHASE"/>
    <property type="match status" value="1"/>
</dbReference>
<comment type="caution">
    <text evidence="14">The sequence shown here is derived from an EMBL/GenBank/DDBJ whole genome shotgun (WGS) entry which is preliminary data.</text>
</comment>
<dbReference type="Pfam" id="PF00550">
    <property type="entry name" value="PP-binding"/>
    <property type="match status" value="1"/>
</dbReference>
<reference evidence="14 15" key="1">
    <citation type="submission" date="2019-04" db="EMBL/GenBank/DDBJ databases">
        <title>Streptomyces piniterrae sp. nov., a heliquinomycin-producing actinomycete isolated from rhizosphere soil of Pinus yunnanensis.</title>
        <authorList>
            <person name="Zhuang X."/>
            <person name="Zhao J."/>
        </authorList>
    </citation>
    <scope>NUCLEOTIDE SEQUENCE [LARGE SCALE GENOMIC DNA]</scope>
    <source>
        <strain evidence="15">jys28</strain>
    </source>
</reference>
<dbReference type="Gene3D" id="3.10.129.110">
    <property type="entry name" value="Polyketide synthase dehydratase"/>
    <property type="match status" value="1"/>
</dbReference>
<dbReference type="InterPro" id="IPR016036">
    <property type="entry name" value="Malonyl_transacylase_ACP-bd"/>
</dbReference>
<dbReference type="SMART" id="SM00822">
    <property type="entry name" value="PKS_KR"/>
    <property type="match status" value="1"/>
</dbReference>
<dbReference type="Pfam" id="PF08240">
    <property type="entry name" value="ADH_N"/>
    <property type="match status" value="1"/>
</dbReference>
<dbReference type="SMART" id="SM00826">
    <property type="entry name" value="PKS_DH"/>
    <property type="match status" value="1"/>
</dbReference>
<dbReference type="CDD" id="cd00833">
    <property type="entry name" value="PKS"/>
    <property type="match status" value="1"/>
</dbReference>
<feature type="region of interest" description="N-terminal hotdog fold" evidence="9">
    <location>
        <begin position="905"/>
        <end position="1024"/>
    </location>
</feature>
<feature type="active site" description="Proton donor; for dehydratase activity" evidence="9">
    <location>
        <position position="1095"/>
    </location>
</feature>
<feature type="region of interest" description="C-terminal hotdog fold" evidence="9">
    <location>
        <begin position="1038"/>
        <end position="1178"/>
    </location>
</feature>
<dbReference type="Pfam" id="PF02801">
    <property type="entry name" value="Ketoacyl-synt_C"/>
    <property type="match status" value="1"/>
</dbReference>
<dbReference type="GO" id="GO:0016491">
    <property type="term" value="F:oxidoreductase activity"/>
    <property type="evidence" value="ECO:0007669"/>
    <property type="project" value="InterPro"/>
</dbReference>
<dbReference type="Gene3D" id="3.40.366.10">
    <property type="entry name" value="Malonyl-Coenzyme A Acyl Carrier Protein, domain 2"/>
    <property type="match status" value="1"/>
</dbReference>
<dbReference type="InterPro" id="IPR013154">
    <property type="entry name" value="ADH-like_N"/>
</dbReference>
<keyword evidence="5" id="KW-0521">NADP</keyword>
<evidence type="ECO:0000256" key="6">
    <source>
        <dbReference type="ARBA" id="ARBA00023194"/>
    </source>
</evidence>
<evidence type="ECO:0000313" key="15">
    <source>
        <dbReference type="Proteomes" id="UP000308697"/>
    </source>
</evidence>
<dbReference type="Pfam" id="PF08659">
    <property type="entry name" value="KR"/>
    <property type="match status" value="1"/>
</dbReference>
<feature type="region of interest" description="Disordered" evidence="10">
    <location>
        <begin position="2488"/>
        <end position="2531"/>
    </location>
</feature>
<evidence type="ECO:0000256" key="3">
    <source>
        <dbReference type="ARBA" id="ARBA00022553"/>
    </source>
</evidence>
<dbReference type="Gene3D" id="3.90.180.10">
    <property type="entry name" value="Medium-chain alcohol dehydrogenases, catalytic domain"/>
    <property type="match status" value="1"/>
</dbReference>
<keyword evidence="3" id="KW-0597">Phosphoprotein</keyword>
<evidence type="ECO:0000256" key="8">
    <source>
        <dbReference type="ARBA" id="ARBA00023315"/>
    </source>
</evidence>
<dbReference type="InterPro" id="IPR013149">
    <property type="entry name" value="ADH-like_C"/>
</dbReference>
<evidence type="ECO:0000259" key="12">
    <source>
        <dbReference type="PROSITE" id="PS52004"/>
    </source>
</evidence>
<dbReference type="InterPro" id="IPR013968">
    <property type="entry name" value="PKS_KR"/>
</dbReference>
<dbReference type="InterPro" id="IPR014030">
    <property type="entry name" value="Ketoacyl_synth_N"/>
</dbReference>
<gene>
    <name evidence="14" type="ORF">FCH28_29645</name>
</gene>
<keyword evidence="4" id="KW-0808">Transferase</keyword>
<dbReference type="InterPro" id="IPR049551">
    <property type="entry name" value="PKS_DH_C"/>
</dbReference>
<comment type="pathway">
    <text evidence="1">Antibiotic biosynthesis.</text>
</comment>
<dbReference type="InterPro" id="IPR049900">
    <property type="entry name" value="PKS_mFAS_DH"/>
</dbReference>
<dbReference type="PROSITE" id="PS50075">
    <property type="entry name" value="CARRIER"/>
    <property type="match status" value="1"/>
</dbReference>
<dbReference type="PROSITE" id="PS52019">
    <property type="entry name" value="PKS_MFAS_DH"/>
    <property type="match status" value="1"/>
</dbReference>
<dbReference type="Pfam" id="PF08242">
    <property type="entry name" value="Methyltransf_12"/>
    <property type="match status" value="1"/>
</dbReference>
<dbReference type="PROSITE" id="PS00012">
    <property type="entry name" value="PHOSPHOPANTETHEINE"/>
    <property type="match status" value="1"/>
</dbReference>
<dbReference type="Gene3D" id="3.40.50.150">
    <property type="entry name" value="Vaccinia Virus protein VP39"/>
    <property type="match status" value="1"/>
</dbReference>
<dbReference type="InterPro" id="IPR057326">
    <property type="entry name" value="KR_dom"/>
</dbReference>
<dbReference type="Proteomes" id="UP000308697">
    <property type="component" value="Unassembled WGS sequence"/>
</dbReference>
<dbReference type="SMART" id="SM00829">
    <property type="entry name" value="PKS_ER"/>
    <property type="match status" value="1"/>
</dbReference>
<evidence type="ECO:0000259" key="11">
    <source>
        <dbReference type="PROSITE" id="PS50075"/>
    </source>
</evidence>
<dbReference type="GO" id="GO:0008270">
    <property type="term" value="F:zinc ion binding"/>
    <property type="evidence" value="ECO:0007669"/>
    <property type="project" value="InterPro"/>
</dbReference>
<dbReference type="Gene3D" id="3.40.47.10">
    <property type="match status" value="1"/>
</dbReference>
<dbReference type="SUPFAM" id="SSF53901">
    <property type="entry name" value="Thiolase-like"/>
    <property type="match status" value="1"/>
</dbReference>
<dbReference type="SMART" id="SM00827">
    <property type="entry name" value="PKS_AT"/>
    <property type="match status" value="1"/>
</dbReference>
<dbReference type="FunFam" id="3.40.50.720:FF:000209">
    <property type="entry name" value="Polyketide synthase Pks12"/>
    <property type="match status" value="1"/>
</dbReference>
<dbReference type="EMBL" id="SUMB01000012">
    <property type="protein sequence ID" value="TJZ44511.1"/>
    <property type="molecule type" value="Genomic_DNA"/>
</dbReference>
<dbReference type="InterPro" id="IPR050091">
    <property type="entry name" value="PKS_NRPS_Biosynth_Enz"/>
</dbReference>
<dbReference type="Pfam" id="PF00109">
    <property type="entry name" value="ketoacyl-synt"/>
    <property type="match status" value="1"/>
</dbReference>
<dbReference type="InterPro" id="IPR006162">
    <property type="entry name" value="Ppantetheine_attach_site"/>
</dbReference>
<accession>A0A4U0MU26</accession>
<dbReference type="SUPFAM" id="SSF51735">
    <property type="entry name" value="NAD(P)-binding Rossmann-fold domains"/>
    <property type="match status" value="3"/>
</dbReference>
<dbReference type="InterPro" id="IPR036736">
    <property type="entry name" value="ACP-like_sf"/>
</dbReference>
<feature type="domain" description="Carrier" evidence="11">
    <location>
        <begin position="2406"/>
        <end position="2481"/>
    </location>
</feature>
<evidence type="ECO:0000256" key="1">
    <source>
        <dbReference type="ARBA" id="ARBA00004792"/>
    </source>
</evidence>
<name>A0A4U0MU26_9ACTN</name>
<dbReference type="Pfam" id="PF14765">
    <property type="entry name" value="PS-DH"/>
    <property type="match status" value="1"/>
</dbReference>
<dbReference type="CDD" id="cd05195">
    <property type="entry name" value="enoyl_red"/>
    <property type="match status" value="1"/>
</dbReference>
<dbReference type="RefSeq" id="WP_136743270.1">
    <property type="nucleotide sequence ID" value="NZ_SUMB01000012.1"/>
</dbReference>
<dbReference type="OrthoDB" id="9778690at2"/>
<dbReference type="InterPro" id="IPR042104">
    <property type="entry name" value="PKS_dehydratase_sf"/>
</dbReference>
<dbReference type="PROSITE" id="PS52004">
    <property type="entry name" value="KS3_2"/>
    <property type="match status" value="1"/>
</dbReference>
<dbReference type="Gene3D" id="3.30.70.3290">
    <property type="match status" value="1"/>
</dbReference>
<dbReference type="InterPro" id="IPR016039">
    <property type="entry name" value="Thiolase-like"/>
</dbReference>
<dbReference type="PROSITE" id="PS01162">
    <property type="entry name" value="QOR_ZETA_CRYSTAL"/>
    <property type="match status" value="1"/>
</dbReference>
<dbReference type="InterPro" id="IPR014043">
    <property type="entry name" value="Acyl_transferase_dom"/>
</dbReference>
<dbReference type="InterPro" id="IPR014031">
    <property type="entry name" value="Ketoacyl_synth_C"/>
</dbReference>
<dbReference type="Pfam" id="PF00698">
    <property type="entry name" value="Acyl_transf_1"/>
    <property type="match status" value="1"/>
</dbReference>
<dbReference type="InterPro" id="IPR009081">
    <property type="entry name" value="PP-bd_ACP"/>
</dbReference>
<dbReference type="InterPro" id="IPR020841">
    <property type="entry name" value="PKS_Beta-ketoAc_synthase_dom"/>
</dbReference>
<dbReference type="InterPro" id="IPR013217">
    <property type="entry name" value="Methyltransf_12"/>
</dbReference>
<dbReference type="GO" id="GO:0004312">
    <property type="term" value="F:fatty acid synthase activity"/>
    <property type="evidence" value="ECO:0007669"/>
    <property type="project" value="TreeGrafter"/>
</dbReference>
<evidence type="ECO:0000256" key="7">
    <source>
        <dbReference type="ARBA" id="ARBA00023268"/>
    </source>
</evidence>
<dbReference type="InterPro" id="IPR020807">
    <property type="entry name" value="PKS_DH"/>
</dbReference>
<dbReference type="InterPro" id="IPR016035">
    <property type="entry name" value="Acyl_Trfase/lysoPLipase"/>
</dbReference>
<keyword evidence="8" id="KW-0012">Acyltransferase</keyword>
<evidence type="ECO:0000256" key="10">
    <source>
        <dbReference type="SAM" id="MobiDB-lite"/>
    </source>
</evidence>
<dbReference type="InterPro" id="IPR002364">
    <property type="entry name" value="Quin_OxRdtase/zeta-crystal_CS"/>
</dbReference>
<dbReference type="InterPro" id="IPR036291">
    <property type="entry name" value="NAD(P)-bd_dom_sf"/>
</dbReference>
<dbReference type="InterPro" id="IPR032821">
    <property type="entry name" value="PKS_assoc"/>
</dbReference>
<keyword evidence="2" id="KW-0596">Phosphopantetheine</keyword>
<evidence type="ECO:0000259" key="13">
    <source>
        <dbReference type="PROSITE" id="PS52019"/>
    </source>
</evidence>
<dbReference type="SMART" id="SM00825">
    <property type="entry name" value="PKS_KS"/>
    <property type="match status" value="1"/>
</dbReference>
<organism evidence="14 15">
    <name type="scientific">Streptomyces piniterrae</name>
    <dbReference type="NCBI Taxonomy" id="2571125"/>
    <lineage>
        <taxon>Bacteria</taxon>
        <taxon>Bacillati</taxon>
        <taxon>Actinomycetota</taxon>
        <taxon>Actinomycetes</taxon>
        <taxon>Kitasatosporales</taxon>
        <taxon>Streptomycetaceae</taxon>
        <taxon>Streptomyces</taxon>
    </lineage>
</organism>
<evidence type="ECO:0000256" key="5">
    <source>
        <dbReference type="ARBA" id="ARBA00022857"/>
    </source>
</evidence>
<feature type="active site" description="Proton acceptor; for dehydratase activity" evidence="9">
    <location>
        <position position="934"/>
    </location>
</feature>
<dbReference type="Gene3D" id="1.10.1200.10">
    <property type="entry name" value="ACP-like"/>
    <property type="match status" value="1"/>
</dbReference>
<proteinExistence type="predicted"/>
<dbReference type="Gene3D" id="3.40.50.720">
    <property type="entry name" value="NAD(P)-binding Rossmann-like Domain"/>
    <property type="match status" value="3"/>
</dbReference>
<dbReference type="SUPFAM" id="SSF50129">
    <property type="entry name" value="GroES-like"/>
    <property type="match status" value="1"/>
</dbReference>
<keyword evidence="7" id="KW-0511">Multifunctional enzyme</keyword>
<feature type="domain" description="Ketosynthase family 3 (KS3)" evidence="12">
    <location>
        <begin position="10"/>
        <end position="433"/>
    </location>
</feature>
<dbReference type="InterPro" id="IPR018201">
    <property type="entry name" value="Ketoacyl_synth_AS"/>
</dbReference>
<feature type="domain" description="PKS/mFAS DH" evidence="13">
    <location>
        <begin position="905"/>
        <end position="1178"/>
    </location>
</feature>
<dbReference type="InterPro" id="IPR020806">
    <property type="entry name" value="PKS_PP-bd"/>
</dbReference>
<dbReference type="Pfam" id="PF21089">
    <property type="entry name" value="PKS_DH_N"/>
    <property type="match status" value="1"/>
</dbReference>
<dbReference type="GO" id="GO:0017000">
    <property type="term" value="P:antibiotic biosynthetic process"/>
    <property type="evidence" value="ECO:0007669"/>
    <property type="project" value="UniProtKB-KW"/>
</dbReference>
<sequence length="2531" mass="267423">MSAANAPGRYQPIAIVGAACRLPGDISDVDGLWQALEEGRDLVGEAPAERFDATRFIDTSMPRAGKSYTAAGGFLSDVASFDAEYFGITPREAAQMDPQHRLLLELAAEALDDAAIAPRAVAGSDTAVYVGICDASYGALQLMKSRSVNAYTMAGAASSLAANRLSHCLDLRGPSMAIDTACSSSLVALDRACRTLSDGTSRTALAAGANVLLSPYHYVGFSQASMLSKRGRCAAFSAEADGFVRAEGGGLVVLKRLADARADGDRVHGVILGSGSNSDGRTAGVSLPNPEAQEALLREVYEQAGVLPDELVYLEAHGTGTLVGDPAECRAIGRALATRRRSGALPIGSVKSNLGHLEPASGIAGLLKALLVLHHGTAPASLHTRPANPDIDFAGLNLAPVEHALPLPEVSRPVVGVNSFGFGGANAHVIVGAEPVALDVPATAEQAAARPVLVSARTPQALREAVARMAERLARTEPERFYDLAYTATLRRGTHRHRAVVIADGPGEAADRLTAIFPADEAEEPHGESGGAVGEATEHGRVAFVFSGNGSQWAGMGAGLLDGDGPFPAALAEVDAALLPYLGWSVAEKLGTVTDAELAATEIAQPLLFAVQVAVAAVLRARGVIPSAVLGHSVGEVAAAHVAGALSLRQAARVIAERSRAQAGTAGCGRMAALALPPEKAAEVLAGHPELTVAAVNSDRDVTVSGPESALLRLAAEMSAQDTVCTVLDLDYAFHSAAMDSLREPLLRALDGLAPAPARVPLYSTVTGRRIDGTELDAAYWWRNVREPVRFGPAVEAAMEDEVDVFVELGPHPVLRPYLRRAAGRRRTGASAVVPTLRRTTDGREALHRAVEAIMAAGADIDWTGYFPRPGRVVDLPAYPWQRERHWNGAPHDWVRTSGSGRVEHPLLGERMPGPHPVWHGAVEPALVPWMADHRLAGSVVVPAAAYLEMVLAAGERALGTAVSVDRMEIASPLTLPWADASSVHTQLALNPDDGVVTITSTEEDAGDPRPHVRARVRQRVGSAPGALDPAGPRARCTHLIAAADQYAALAERGLGYGPAFQVLTELRVGSGEVLAAYRQTAPEQRYTADPLLIDGALQAGAPLMQGRTADGDVYLPSAFEAVQVWRPLATEGFVHVRERSATPAEVCWDITVTDEDGTVAVEMTGCRLRRLASPVHTPVTRHHTVLRAAPHGDATGAPSPLPASEVIAAACEERIAELLRCWRPLRYPEAMGQTQRYFATRVAEAVADLLPDPSESFTPADLTAAGVLEKHLPMLELELPVLEQHDFVRRTAAGRWALTSTERPSSDELNTGVSEFPASVNEAALAVRNGAQIMPLLRGECDPLEALTGEGAGYALELFYDTAPFCRFQNRIAQTLVGEMVRRWPADRPLRVLEVGAGTGGLAGALLPVLPADRTTYLYTDVSAFFLPRAQQRFARYDFVRYRTFDLDVDPGEQDLAEGGFDLVVAANALHTCKDLTATLERIATLLAPGGRLLSIENHNPVALIPWFGAVDGLWHHHTDRALRPHSALLPREEWPPLLERCGFADIVQTGDDRAAELVAASVVLATASARPGALPPALPLGPESAVFVIVGEGPSEQPLADSTAELLAAGGRHPVRLVQAHEDVREWQPGIGETAEELHLVLILADRAPSDVAELTGHTAERASLLRSLAEADAEADAGGRPQGRTSLWLVTRPSGALPAPERAQSPADAAAWGIARTLDNEYPHLAVRRISLDRSGATGTDAHRLAGELLAPSDEDEILLTREGRFVPREMPLPATPARASDRYALDVHSPGLSYALGWKAAAPREPGAGEVTVAVRAAALNYRDVMSVTGLLPSECSEGTPYTAPGMECAGIVTAVGPGVGTPAVGDRVFGLAPMALASHAITPAQGLLPVPEGMSFAAAATLPVAFCTVHYGLENLARLRAGETVLVHGGAGGVGLAVLQFARMRGAHVVATAGNETKRDLLRFLGAEQVLDSRRLDFAAQVTPLTGGHGVDVVVNSLAGEAIDRSLELLRPGGRFIELGKRDIYENKPLSLGPFRNNLAFFGVDLLSLMHRPDEALALVEEVGERVRSGTYRPLPHTVYPADRVREAFELMQHSRHIGKVVVAFDPLDEPVTVTADPARPALDPDGTYLVTGGLSGFGAATAQWLADRGARHLALVGRRGAAAPEAASLLDALTRRGVHVTAHAADCTDMARMRALLDGIDAGGHPLRGVVHCAMHLDDAPLSELSAERFAAVLAPKAGGALVLDRLTRDRRLDLFLLISSDAAYIGNLHQAPYIAGNLFVEALVRQRRAAGLPAQAIAWGALGETGYVVRNDLTAQLSAVGLEPLGLRDAFAAVDDLLTRDAPVAGVGRYHWGRARGLLPSLNAPRHSLLLPSRSETGGRSREEILAALAALPPEEARAAVQDAITQLLAKVMQMDPDALDPHRRLDEYGIDSLMAAELLMSLRHHFDIDIPPMELLRSGRTIDGLTTLLHLRLGLNNDQPPAVAEPAAEGAAEPASEGAAVAVALPAQQSATPPAAPAPQPQP</sequence>
<dbReference type="InterPro" id="IPR001227">
    <property type="entry name" value="Ac_transferase_dom_sf"/>
</dbReference>
<dbReference type="GO" id="GO:0004315">
    <property type="term" value="F:3-oxoacyl-[acyl-carrier-protein] synthase activity"/>
    <property type="evidence" value="ECO:0007669"/>
    <property type="project" value="InterPro"/>
</dbReference>
<dbReference type="Pfam" id="PF16197">
    <property type="entry name" value="KAsynt_C_assoc"/>
    <property type="match status" value="1"/>
</dbReference>
<protein>
    <submittedName>
        <fullName evidence="14">SDR family NAD(P)-dependent oxidoreductase</fullName>
    </submittedName>
</protein>
<dbReference type="PROSITE" id="PS00606">
    <property type="entry name" value="KS3_1"/>
    <property type="match status" value="1"/>
</dbReference>
<dbReference type="SUPFAM" id="SSF55048">
    <property type="entry name" value="Probable ACP-binding domain of malonyl-CoA ACP transacylase"/>
    <property type="match status" value="1"/>
</dbReference>
<dbReference type="InterPro" id="IPR020843">
    <property type="entry name" value="ER"/>
</dbReference>
<dbReference type="SUPFAM" id="SSF52151">
    <property type="entry name" value="FabD/lysophospholipase-like"/>
    <property type="match status" value="1"/>
</dbReference>
<keyword evidence="15" id="KW-1185">Reference proteome</keyword>
<evidence type="ECO:0000256" key="4">
    <source>
        <dbReference type="ARBA" id="ARBA00022679"/>
    </source>
</evidence>
<dbReference type="InterPro" id="IPR029063">
    <property type="entry name" value="SAM-dependent_MTases_sf"/>
</dbReference>
<feature type="compositionally biased region" description="Low complexity" evidence="10">
    <location>
        <begin position="2488"/>
        <end position="2521"/>
    </location>
</feature>